<comment type="PTM">
    <text evidence="9">Phosphorylated in response to DNA damage.</text>
</comment>
<dbReference type="InterPro" id="IPR027784">
    <property type="entry name" value="Slx4_ascomycetes"/>
</dbReference>
<dbReference type="Proteomes" id="UP000078397">
    <property type="component" value="Unassembled WGS sequence"/>
</dbReference>
<keyword evidence="6 9" id="KW-0234">DNA repair</keyword>
<feature type="region of interest" description="Disordered" evidence="10">
    <location>
        <begin position="560"/>
        <end position="582"/>
    </location>
</feature>
<dbReference type="EMBL" id="LSBJ02000006">
    <property type="protein sequence ID" value="OAQ62930.1"/>
    <property type="molecule type" value="Genomic_DNA"/>
</dbReference>
<keyword evidence="7 9" id="KW-0539">Nucleus</keyword>
<feature type="region of interest" description="Disordered" evidence="10">
    <location>
        <begin position="102"/>
        <end position="196"/>
    </location>
</feature>
<dbReference type="Pfam" id="PF09494">
    <property type="entry name" value="Slx4"/>
    <property type="match status" value="1"/>
</dbReference>
<comment type="function">
    <text evidence="9">Regulatory subunit of the SLX1-SLX4 structure-specific endonuclease that resolves DNA secondary structures generated during DNA repair and recombination. Has endonuclease activity towards branched DNA substrates, introducing single-strand cuts in duplex DNA close to junctions with ss-DNA.</text>
</comment>
<dbReference type="GO" id="GO:0017108">
    <property type="term" value="F:5'-flap endonuclease activity"/>
    <property type="evidence" value="ECO:0007669"/>
    <property type="project" value="InterPro"/>
</dbReference>
<feature type="compositionally biased region" description="Polar residues" evidence="10">
    <location>
        <begin position="623"/>
        <end position="638"/>
    </location>
</feature>
<dbReference type="OrthoDB" id="5349119at2759"/>
<dbReference type="Pfam" id="PF02178">
    <property type="entry name" value="AT_hook"/>
    <property type="match status" value="2"/>
</dbReference>
<evidence type="ECO:0000256" key="6">
    <source>
        <dbReference type="ARBA" id="ARBA00023204"/>
    </source>
</evidence>
<comment type="similarity">
    <text evidence="2 9">Belongs to the SLX4 family.</text>
</comment>
<dbReference type="InterPro" id="IPR017956">
    <property type="entry name" value="AT_hook_DNA-bd_motif"/>
</dbReference>
<comment type="caution">
    <text evidence="11">The sequence shown here is derived from an EMBL/GenBank/DDBJ whole genome shotgun (WGS) entry which is preliminary data.</text>
</comment>
<dbReference type="HAMAP" id="MF_03110">
    <property type="entry name" value="Endonuc_su_Slx4"/>
    <property type="match status" value="1"/>
</dbReference>
<feature type="compositionally biased region" description="Basic and acidic residues" evidence="10">
    <location>
        <begin position="149"/>
        <end position="166"/>
    </location>
</feature>
<dbReference type="KEGG" id="pchm:VFPPC_08852"/>
<reference evidence="11 12" key="1">
    <citation type="journal article" date="2016" name="PLoS Pathog.">
        <title>Biosynthesis of antibiotic leucinostatins in bio-control fungus Purpureocillium lilacinum and their inhibition on phytophthora revealed by genome mining.</title>
        <authorList>
            <person name="Wang G."/>
            <person name="Liu Z."/>
            <person name="Lin R."/>
            <person name="Li E."/>
            <person name="Mao Z."/>
            <person name="Ling J."/>
            <person name="Yang Y."/>
            <person name="Yin W.B."/>
            <person name="Xie B."/>
        </authorList>
    </citation>
    <scope>NUCLEOTIDE SEQUENCE [LARGE SCALE GENOMIC DNA]</scope>
    <source>
        <strain evidence="11">170</strain>
    </source>
</reference>
<feature type="compositionally biased region" description="Basic residues" evidence="10">
    <location>
        <begin position="353"/>
        <end position="365"/>
    </location>
</feature>
<evidence type="ECO:0000256" key="3">
    <source>
        <dbReference type="ARBA" id="ARBA00022553"/>
    </source>
</evidence>
<evidence type="ECO:0000313" key="12">
    <source>
        <dbReference type="Proteomes" id="UP000078397"/>
    </source>
</evidence>
<proteinExistence type="inferred from homology"/>
<evidence type="ECO:0000313" key="11">
    <source>
        <dbReference type="EMBL" id="OAQ62930.1"/>
    </source>
</evidence>
<feature type="region of interest" description="Disordered" evidence="10">
    <location>
        <begin position="264"/>
        <end position="283"/>
    </location>
</feature>
<dbReference type="SMART" id="SM00384">
    <property type="entry name" value="AT_hook"/>
    <property type="match status" value="2"/>
</dbReference>
<keyword evidence="11" id="KW-0378">Hydrolase</keyword>
<dbReference type="GeneID" id="28851479"/>
<dbReference type="GO" id="GO:0033557">
    <property type="term" value="C:Slx1-Slx4 complex"/>
    <property type="evidence" value="ECO:0007669"/>
    <property type="project" value="UniProtKB-UniRule"/>
</dbReference>
<evidence type="ECO:0000256" key="2">
    <source>
        <dbReference type="ARBA" id="ARBA00006661"/>
    </source>
</evidence>
<evidence type="ECO:0000256" key="9">
    <source>
        <dbReference type="HAMAP-Rule" id="MF_03110"/>
    </source>
</evidence>
<keyword evidence="3 9" id="KW-0597">Phosphoprotein</keyword>
<comment type="subunit">
    <text evidence="9">Forms a heterodimer with SLX1.</text>
</comment>
<gene>
    <name evidence="9" type="primary">SLX4</name>
    <name evidence="11" type="ORF">VFPPC_08852</name>
</gene>
<evidence type="ECO:0000256" key="7">
    <source>
        <dbReference type="ARBA" id="ARBA00023242"/>
    </source>
</evidence>
<dbReference type="AlphaFoldDB" id="A0A179FCB3"/>
<dbReference type="GO" id="GO:0003677">
    <property type="term" value="F:DNA binding"/>
    <property type="evidence" value="ECO:0007669"/>
    <property type="project" value="InterPro"/>
</dbReference>
<evidence type="ECO:0000256" key="1">
    <source>
        <dbReference type="ARBA" id="ARBA00004123"/>
    </source>
</evidence>
<feature type="region of interest" description="Disordered" evidence="10">
    <location>
        <begin position="1"/>
        <end position="58"/>
    </location>
</feature>
<evidence type="ECO:0000256" key="4">
    <source>
        <dbReference type="ARBA" id="ARBA00022763"/>
    </source>
</evidence>
<dbReference type="InterPro" id="IPR018574">
    <property type="entry name" value="Structure-sp_endonuc_su_Slx4"/>
</dbReference>
<dbReference type="GO" id="GO:0006260">
    <property type="term" value="P:DNA replication"/>
    <property type="evidence" value="ECO:0007669"/>
    <property type="project" value="InterPro"/>
</dbReference>
<dbReference type="CDD" id="cd22999">
    <property type="entry name" value="SAP_SLX4"/>
    <property type="match status" value="1"/>
</dbReference>
<dbReference type="GO" id="GO:0006310">
    <property type="term" value="P:DNA recombination"/>
    <property type="evidence" value="ECO:0007669"/>
    <property type="project" value="UniProtKB-UniRule"/>
</dbReference>
<dbReference type="RefSeq" id="XP_018140510.1">
    <property type="nucleotide sequence ID" value="XM_018287485.1"/>
</dbReference>
<evidence type="ECO:0000256" key="8">
    <source>
        <dbReference type="ARBA" id="ARBA00029496"/>
    </source>
</evidence>
<keyword evidence="5 9" id="KW-0233">DNA recombination</keyword>
<sequence>MASPDVFLSSPPRGSRQHVNMIPTSSPDMPPLQELLSQKPKKPTIRSGSKAVPIPDDAKSTFTSARELWKSAQSVEVNLLSPSVAQESIVLLDDIETAMPAPEDACQIKSPSRKSSKSIMSNHKCRSGGSDLGDEVGVSTQPWKKYKSKTPEKDVGRRSISPDRDNLGLASDQTTAENKPRETTPVGDLPKIRPEDGTKWNERESLLLEPAMVRRKNWTPPTKSATIILDSEASTIGEDAVAADQDGEAKSFGSLLSAYKCSESSTHDNAAYQSDGSAGTKRKVADQRVDSVVISVNNVNPVSKPKAPRKKPRTITGLATAAYRQPTQAELTDVTQDGVAVGQPKPLAETSKKPKARKKPTKTKKKPEPPKPVLFSPETALKQVAKQDFVFGTSSQLATEQSPTFLRELQLAMKDSNQLDYVDFTTPLNSDAIEPPEARPKLWDAAARDIDGDLFDVEVVNLTGSSPRLAKTPGEADPFGYFKGDDASSPSNGVSSAGGCAKDDGSFVDIADILPPVCSKPTHKSSGRQQILTGAEAEAHQASKLSTSVEILGSQPMRENANTEPLVDKGHKTKDTANSSRPTFEQYTDVELSKKISQYGFKPVKRRSAMIALLDQCWRQIGHGSQQRGMKTTSTAASPTRRPRGRPRKNSVDNTQIQEPPPSAQAPETPKRGRGRPRKDSQPTPTKPTASKRITTPTRKRSTKSDATVPQKVLAAKVIEIPDSESEVADALGSSPLSSQSSTFSSPEKVNLTMSVDNDTELSLTMTPTDAQTHLFTHITKAVTTAPRTTDPANPSWYEKILMYDPIVLEDLASWLNSGQLSRVGYDEEVNPVELKKWCESKSICCLWKINLRGKERKRY</sequence>
<accession>A0A179FCB3</accession>
<dbReference type="GO" id="GO:0006281">
    <property type="term" value="P:DNA repair"/>
    <property type="evidence" value="ECO:0007669"/>
    <property type="project" value="UniProtKB-UniRule"/>
</dbReference>
<evidence type="ECO:0000256" key="5">
    <source>
        <dbReference type="ARBA" id="ARBA00023172"/>
    </source>
</evidence>
<feature type="region of interest" description="Disordered" evidence="10">
    <location>
        <begin position="342"/>
        <end position="375"/>
    </location>
</feature>
<feature type="compositionally biased region" description="Polar residues" evidence="10">
    <location>
        <begin position="264"/>
        <end position="277"/>
    </location>
</feature>
<keyword evidence="4 9" id="KW-0227">DNA damage</keyword>
<dbReference type="STRING" id="1380566.A0A179FCB3"/>
<evidence type="ECO:0000256" key="10">
    <source>
        <dbReference type="SAM" id="MobiDB-lite"/>
    </source>
</evidence>
<comment type="subcellular location">
    <subcellularLocation>
        <location evidence="1 9">Nucleus</location>
    </subcellularLocation>
</comment>
<protein>
    <recommendedName>
        <fullName evidence="8 9">Structure-specific endonuclease subunit SLX4</fullName>
    </recommendedName>
</protein>
<feature type="region of interest" description="Disordered" evidence="10">
    <location>
        <begin position="622"/>
        <end position="709"/>
    </location>
</feature>
<name>A0A179FCB3_METCM</name>
<keyword evidence="12" id="KW-1185">Reference proteome</keyword>
<feature type="compositionally biased region" description="Basic and acidic residues" evidence="10">
    <location>
        <begin position="566"/>
        <end position="575"/>
    </location>
</feature>
<organism evidence="11 12">
    <name type="scientific">Pochonia chlamydosporia 170</name>
    <dbReference type="NCBI Taxonomy" id="1380566"/>
    <lineage>
        <taxon>Eukaryota</taxon>
        <taxon>Fungi</taxon>
        <taxon>Dikarya</taxon>
        <taxon>Ascomycota</taxon>
        <taxon>Pezizomycotina</taxon>
        <taxon>Sordariomycetes</taxon>
        <taxon>Hypocreomycetidae</taxon>
        <taxon>Hypocreales</taxon>
        <taxon>Clavicipitaceae</taxon>
        <taxon>Pochonia</taxon>
    </lineage>
</organism>
<feature type="compositionally biased region" description="Polar residues" evidence="10">
    <location>
        <begin position="682"/>
        <end position="697"/>
    </location>
</feature>